<feature type="compositionally biased region" description="Acidic residues" evidence="5">
    <location>
        <begin position="51"/>
        <end position="66"/>
    </location>
</feature>
<proteinExistence type="inferred from homology"/>
<keyword evidence="3" id="KW-0862">Zinc</keyword>
<dbReference type="SMART" id="SM00238">
    <property type="entry name" value="BIR"/>
    <property type="match status" value="1"/>
</dbReference>
<evidence type="ECO:0000256" key="4">
    <source>
        <dbReference type="PROSITE-ProRule" id="PRU00175"/>
    </source>
</evidence>
<dbReference type="SUPFAM" id="SSF57924">
    <property type="entry name" value="Inhibitor of apoptosis (IAP) repeat"/>
    <property type="match status" value="3"/>
</dbReference>
<dbReference type="PANTHER" id="PTHR10044">
    <property type="entry name" value="INHIBITOR OF APOPTOSIS"/>
    <property type="match status" value="1"/>
</dbReference>
<dbReference type="Pfam" id="PF13920">
    <property type="entry name" value="zf-C3HC4_3"/>
    <property type="match status" value="1"/>
</dbReference>
<keyword evidence="2 4" id="KW-0863">Zinc-finger</keyword>
<evidence type="ECO:0000256" key="5">
    <source>
        <dbReference type="SAM" id="MobiDB-lite"/>
    </source>
</evidence>
<feature type="region of interest" description="Disordered" evidence="5">
    <location>
        <begin position="43"/>
        <end position="66"/>
    </location>
</feature>
<dbReference type="InterPro" id="IPR050784">
    <property type="entry name" value="IAP"/>
</dbReference>
<dbReference type="CDD" id="cd00022">
    <property type="entry name" value="BIR"/>
    <property type="match status" value="1"/>
</dbReference>
<feature type="domain" description="RING-type" evidence="6">
    <location>
        <begin position="337"/>
        <end position="372"/>
    </location>
</feature>
<dbReference type="Proteomes" id="UP001164746">
    <property type="component" value="Chromosome 6"/>
</dbReference>
<dbReference type="Gene3D" id="3.30.40.10">
    <property type="entry name" value="Zinc/RING finger domain, C3HC4 (zinc finger)"/>
    <property type="match status" value="1"/>
</dbReference>
<dbReference type="PROSITE" id="PS50089">
    <property type="entry name" value="ZF_RING_2"/>
    <property type="match status" value="1"/>
</dbReference>
<gene>
    <name evidence="7" type="ORF">MAR_018061</name>
</gene>
<dbReference type="PANTHER" id="PTHR10044:SF139">
    <property type="entry name" value="DEATH-ASSOCIATED INHIBITOR OF APOPTOSIS 2"/>
    <property type="match status" value="1"/>
</dbReference>
<dbReference type="PROSITE" id="PS50143">
    <property type="entry name" value="BIR_REPEAT_2"/>
    <property type="match status" value="2"/>
</dbReference>
<dbReference type="PROSITE" id="PS01282">
    <property type="entry name" value="BIR_REPEAT_1"/>
    <property type="match status" value="1"/>
</dbReference>
<evidence type="ECO:0000259" key="6">
    <source>
        <dbReference type="PROSITE" id="PS50089"/>
    </source>
</evidence>
<evidence type="ECO:0000256" key="1">
    <source>
        <dbReference type="ARBA" id="ARBA00006672"/>
    </source>
</evidence>
<dbReference type="Gene3D" id="1.10.1170.10">
    <property type="entry name" value="Inhibitor Of Apoptosis Protein (2mihbC-IAP-1), Chain A"/>
    <property type="match status" value="3"/>
</dbReference>
<name>A0ABY7EDM0_MYAAR</name>
<accession>A0ABY7EDM0</accession>
<dbReference type="Pfam" id="PF00653">
    <property type="entry name" value="BIR"/>
    <property type="match status" value="1"/>
</dbReference>
<evidence type="ECO:0000313" key="8">
    <source>
        <dbReference type="Proteomes" id="UP001164746"/>
    </source>
</evidence>
<dbReference type="InterPro" id="IPR001841">
    <property type="entry name" value="Znf_RING"/>
</dbReference>
<sequence>MKTQTMLQRKQSNMVLCKLLMPRNPMQRTLEFTADEPVKILVGRKEREEPIPDNDTDPDWSDGDEPLFEHTRHSPNCLFLKELLREQLLNTNRTRPTQQRARRVWHPGMTTLDQRSGTFKEWPSSNGQQPETLANAGFFFTGSEPCPAQQLNRQVLHPGMTTLAQRLGTFNEWPQSTGQQPEALAEAGLFFTGINDLCRCFTCDGGLQRWDREDDPGVEHARSSPDCRYVREMKGQRYINMVHPAAQREQLEDCIDIQGQHSSGGITKYKSAIINVHRRGYAWDRAHKAAMEYMRRGRSLNNLVADDLQAILEERDTPLSQEVLLEENERLKRRLKCSICHRNQVKVLFLPCGHLVACENCAPICTHCPRCQTRITHTFRVFMS</sequence>
<protein>
    <submittedName>
        <fullName evidence="7">BIR7B-like protein</fullName>
    </submittedName>
</protein>
<evidence type="ECO:0000256" key="2">
    <source>
        <dbReference type="ARBA" id="ARBA00022771"/>
    </source>
</evidence>
<keyword evidence="8" id="KW-1185">Reference proteome</keyword>
<dbReference type="EMBL" id="CP111017">
    <property type="protein sequence ID" value="WAR08103.1"/>
    <property type="molecule type" value="Genomic_DNA"/>
</dbReference>
<dbReference type="InterPro" id="IPR013083">
    <property type="entry name" value="Znf_RING/FYVE/PHD"/>
</dbReference>
<dbReference type="InterPro" id="IPR001370">
    <property type="entry name" value="BIR_rpt"/>
</dbReference>
<keyword evidence="2 4" id="KW-0479">Metal-binding</keyword>
<evidence type="ECO:0000313" key="7">
    <source>
        <dbReference type="EMBL" id="WAR08103.1"/>
    </source>
</evidence>
<organism evidence="7 8">
    <name type="scientific">Mya arenaria</name>
    <name type="common">Soft-shell clam</name>
    <dbReference type="NCBI Taxonomy" id="6604"/>
    <lineage>
        <taxon>Eukaryota</taxon>
        <taxon>Metazoa</taxon>
        <taxon>Spiralia</taxon>
        <taxon>Lophotrochozoa</taxon>
        <taxon>Mollusca</taxon>
        <taxon>Bivalvia</taxon>
        <taxon>Autobranchia</taxon>
        <taxon>Heteroconchia</taxon>
        <taxon>Euheterodonta</taxon>
        <taxon>Imparidentia</taxon>
        <taxon>Neoheterodontei</taxon>
        <taxon>Myida</taxon>
        <taxon>Myoidea</taxon>
        <taxon>Myidae</taxon>
        <taxon>Mya</taxon>
    </lineage>
</organism>
<reference evidence="7" key="1">
    <citation type="submission" date="2022-11" db="EMBL/GenBank/DDBJ databases">
        <title>Centuries of genome instability and evolution in soft-shell clam transmissible cancer (bioRxiv).</title>
        <authorList>
            <person name="Hart S.F.M."/>
            <person name="Yonemitsu M.A."/>
            <person name="Giersch R.M."/>
            <person name="Beal B.F."/>
            <person name="Arriagada G."/>
            <person name="Davis B.W."/>
            <person name="Ostrander E.A."/>
            <person name="Goff S.P."/>
            <person name="Metzger M.J."/>
        </authorList>
    </citation>
    <scope>NUCLEOTIDE SEQUENCE</scope>
    <source>
        <strain evidence="7">MELC-2E11</strain>
        <tissue evidence="7">Siphon/mantle</tissue>
    </source>
</reference>
<evidence type="ECO:0000256" key="3">
    <source>
        <dbReference type="ARBA" id="ARBA00022833"/>
    </source>
</evidence>
<comment type="similarity">
    <text evidence="1">Belongs to the IAP family.</text>
</comment>